<keyword evidence="8" id="KW-1185">Reference proteome</keyword>
<dbReference type="Gene3D" id="2.130.10.10">
    <property type="entry name" value="YVTN repeat-like/Quinoprotein amine dehydrogenase"/>
    <property type="match status" value="1"/>
</dbReference>
<dbReference type="PANTHER" id="PTHR44267:SF1">
    <property type="entry name" value="WD REPEAT-CONTAINING PROTEIN 43"/>
    <property type="match status" value="1"/>
</dbReference>
<reference evidence="7" key="1">
    <citation type="submission" date="2021-12" db="EMBL/GenBank/DDBJ databases">
        <authorList>
            <person name="King R."/>
        </authorList>
    </citation>
    <scope>NUCLEOTIDE SEQUENCE</scope>
</reference>
<evidence type="ECO:0000256" key="1">
    <source>
        <dbReference type="ARBA" id="ARBA00004123"/>
    </source>
</evidence>
<comment type="caution">
    <text evidence="7">The sequence shown here is derived from an EMBL/GenBank/DDBJ whole genome shotgun (WGS) entry which is preliminary data.</text>
</comment>
<feature type="compositionally biased region" description="Basic and acidic residues" evidence="5">
    <location>
        <begin position="572"/>
        <end position="590"/>
    </location>
</feature>
<evidence type="ECO:0000256" key="3">
    <source>
        <dbReference type="ARBA" id="ARBA00038335"/>
    </source>
</evidence>
<dbReference type="InterPro" id="IPR001680">
    <property type="entry name" value="WD40_rpt"/>
</dbReference>
<dbReference type="Proteomes" id="UP001152759">
    <property type="component" value="Unassembled WGS sequence"/>
</dbReference>
<dbReference type="GO" id="GO:0000462">
    <property type="term" value="P:maturation of SSU-rRNA from tricistronic rRNA transcript (SSU-rRNA, 5.8S rRNA, LSU-rRNA)"/>
    <property type="evidence" value="ECO:0007669"/>
    <property type="project" value="TreeGrafter"/>
</dbReference>
<dbReference type="EMBL" id="CAKKNF020000029">
    <property type="protein sequence ID" value="CAH0747818.1"/>
    <property type="molecule type" value="Genomic_DNA"/>
</dbReference>
<comment type="similarity">
    <text evidence="3">Belongs to the UTP5 family.</text>
</comment>
<feature type="compositionally biased region" description="Acidic residues" evidence="5">
    <location>
        <begin position="591"/>
        <end position="609"/>
    </location>
</feature>
<evidence type="ECO:0000256" key="4">
    <source>
        <dbReference type="PROSITE-ProRule" id="PRU00221"/>
    </source>
</evidence>
<sequence>MSDSTLSTFSTCGKYFSSFGADGKLRIWDTLSNTLKQEYTPNMHLTSPITSLKWIKLSNPTYPTKIKRKSMDDNPLESDILLLGTRNGQLQFYSVSSGEVSNELAKSHDSAITCMAWCKSVNYVYTASEDSHILEWSLKKNKMKKKWFAGTGRITSLALSGDGSYLYSASRSIQWWDLESKSVIKKFTGHSSAITSLSHVSTLSGNYLLSAAKDDKFISAWSLNESNDEKTSIASFVLDDTAAEMSVFAEDDGASATMMALSSSGTLHTFKLKLNGKCSKSVKADHIIQLAPNEGSKTLSLSPIPICSSLPKSDSSVLIAYGSGVLLKFETIAIDSPETLIILVRKDTRKKVSIKNQDSLKVVSASTADASYSHPGVVNGSNSVDLKRNSSSKLKDLPMEERLENLQLNKIDTPAGSSVPPDSLAQLLIQGLKSKDKNILYSVLSSRSEEIVNNTVARLPVQVILPLVEQLTSLTQSKSWGSEVAVRWLKCILSVHSAQLLASPDLSSKLSPLLGLIETRLNALPPLLRLRGRLDLLLDQFSGKPSVPITSYDQSDFLVYEDKDSDEEEGSDDIRMGHTTDSSGEDRWDELSDEESVDGNGEDVEMASD</sequence>
<keyword evidence="4" id="KW-0853">WD repeat</keyword>
<evidence type="ECO:0000259" key="6">
    <source>
        <dbReference type="Pfam" id="PF04003"/>
    </source>
</evidence>
<dbReference type="InterPro" id="IPR007148">
    <property type="entry name" value="SSU_processome_Utp12"/>
</dbReference>
<feature type="domain" description="Small-subunit processome Utp12" evidence="6">
    <location>
        <begin position="436"/>
        <end position="538"/>
    </location>
</feature>
<protein>
    <recommendedName>
        <fullName evidence="6">Small-subunit processome Utp12 domain-containing protein</fullName>
    </recommendedName>
</protein>
<feature type="repeat" description="WD" evidence="4">
    <location>
        <begin position="105"/>
        <end position="146"/>
    </location>
</feature>
<dbReference type="AlphaFoldDB" id="A0AAI8UU25"/>
<dbReference type="Pfam" id="PF00400">
    <property type="entry name" value="WD40"/>
    <property type="match status" value="4"/>
</dbReference>
<evidence type="ECO:0000313" key="7">
    <source>
        <dbReference type="EMBL" id="CAH0747818.1"/>
    </source>
</evidence>
<gene>
    <name evidence="7" type="ORF">BEMITA_LOCUS153</name>
</gene>
<dbReference type="InterPro" id="IPR015943">
    <property type="entry name" value="WD40/YVTN_repeat-like_dom_sf"/>
</dbReference>
<evidence type="ECO:0000256" key="2">
    <source>
        <dbReference type="ARBA" id="ARBA00023242"/>
    </source>
</evidence>
<dbReference type="PROSITE" id="PS50082">
    <property type="entry name" value="WD_REPEATS_2"/>
    <property type="match status" value="1"/>
</dbReference>
<dbReference type="SUPFAM" id="SSF50978">
    <property type="entry name" value="WD40 repeat-like"/>
    <property type="match status" value="1"/>
</dbReference>
<accession>A0AAI8UU25</accession>
<dbReference type="PANTHER" id="PTHR44267">
    <property type="entry name" value="WD REPEAT-CONTAINING PROTEIN 43"/>
    <property type="match status" value="1"/>
</dbReference>
<proteinExistence type="inferred from homology"/>
<name>A0AAI8UU25_BEMTA</name>
<dbReference type="InterPro" id="IPR036322">
    <property type="entry name" value="WD40_repeat_dom_sf"/>
</dbReference>
<comment type="subcellular location">
    <subcellularLocation>
        <location evidence="1">Nucleus</location>
    </subcellularLocation>
</comment>
<feature type="region of interest" description="Disordered" evidence="5">
    <location>
        <begin position="561"/>
        <end position="609"/>
    </location>
</feature>
<dbReference type="InterPro" id="IPR052414">
    <property type="entry name" value="U3_snoRNA-assoc_WDR"/>
</dbReference>
<evidence type="ECO:0000256" key="5">
    <source>
        <dbReference type="SAM" id="MobiDB-lite"/>
    </source>
</evidence>
<dbReference type="SMART" id="SM00320">
    <property type="entry name" value="WD40"/>
    <property type="match status" value="3"/>
</dbReference>
<keyword evidence="2" id="KW-0539">Nucleus</keyword>
<organism evidence="7 8">
    <name type="scientific">Bemisia tabaci</name>
    <name type="common">Sweetpotato whitefly</name>
    <name type="synonym">Aleurodes tabaci</name>
    <dbReference type="NCBI Taxonomy" id="7038"/>
    <lineage>
        <taxon>Eukaryota</taxon>
        <taxon>Metazoa</taxon>
        <taxon>Ecdysozoa</taxon>
        <taxon>Arthropoda</taxon>
        <taxon>Hexapoda</taxon>
        <taxon>Insecta</taxon>
        <taxon>Pterygota</taxon>
        <taxon>Neoptera</taxon>
        <taxon>Paraneoptera</taxon>
        <taxon>Hemiptera</taxon>
        <taxon>Sternorrhyncha</taxon>
        <taxon>Aleyrodoidea</taxon>
        <taxon>Aleyrodidae</taxon>
        <taxon>Aleyrodinae</taxon>
        <taxon>Bemisia</taxon>
    </lineage>
</organism>
<evidence type="ECO:0000313" key="8">
    <source>
        <dbReference type="Proteomes" id="UP001152759"/>
    </source>
</evidence>
<dbReference type="Pfam" id="PF04003">
    <property type="entry name" value="Utp12"/>
    <property type="match status" value="1"/>
</dbReference>
<dbReference type="GO" id="GO:0005730">
    <property type="term" value="C:nucleolus"/>
    <property type="evidence" value="ECO:0007669"/>
    <property type="project" value="TreeGrafter"/>
</dbReference>